<evidence type="ECO:0000256" key="9">
    <source>
        <dbReference type="ARBA" id="ARBA00022989"/>
    </source>
</evidence>
<dbReference type="Gene3D" id="1.20.950.20">
    <property type="entry name" value="Transmembrane di-heme cytochromes, Chain C"/>
    <property type="match status" value="2"/>
</dbReference>
<feature type="transmembrane region" description="Helical" evidence="13">
    <location>
        <begin position="146"/>
        <end position="163"/>
    </location>
</feature>
<dbReference type="PANTHER" id="PTHR30529">
    <property type="entry name" value="CYTOCHROME B561"/>
    <property type="match status" value="1"/>
</dbReference>
<evidence type="ECO:0000256" key="8">
    <source>
        <dbReference type="ARBA" id="ARBA00022982"/>
    </source>
</evidence>
<name>A0ABV7T5V4_9GAMM</name>
<feature type="domain" description="Cytochrome b561 bacterial/Ni-hydrogenase" evidence="14">
    <location>
        <begin position="9"/>
        <end position="179"/>
    </location>
</feature>
<accession>A0ABV7T5V4</accession>
<dbReference type="Pfam" id="PF01292">
    <property type="entry name" value="Ni_hydr_CYTB"/>
    <property type="match status" value="1"/>
</dbReference>
<evidence type="ECO:0000256" key="12">
    <source>
        <dbReference type="ARBA" id="ARBA00037975"/>
    </source>
</evidence>
<proteinExistence type="inferred from homology"/>
<dbReference type="InterPro" id="IPR052168">
    <property type="entry name" value="Cytochrome_b561_oxidase"/>
</dbReference>
<evidence type="ECO:0000256" key="13">
    <source>
        <dbReference type="SAM" id="Phobius"/>
    </source>
</evidence>
<keyword evidence="9 13" id="KW-1133">Transmembrane helix</keyword>
<dbReference type="EMBL" id="JBHRXZ010000022">
    <property type="protein sequence ID" value="MFC3608322.1"/>
    <property type="molecule type" value="Genomic_DNA"/>
</dbReference>
<evidence type="ECO:0000313" key="15">
    <source>
        <dbReference type="EMBL" id="MFC3608322.1"/>
    </source>
</evidence>
<evidence type="ECO:0000256" key="3">
    <source>
        <dbReference type="ARBA" id="ARBA00022448"/>
    </source>
</evidence>
<comment type="similarity">
    <text evidence="12">Belongs to the cytochrome b561 family.</text>
</comment>
<feature type="transmembrane region" description="Helical" evidence="13">
    <location>
        <begin position="55"/>
        <end position="72"/>
    </location>
</feature>
<evidence type="ECO:0000256" key="10">
    <source>
        <dbReference type="ARBA" id="ARBA00023004"/>
    </source>
</evidence>
<evidence type="ECO:0000256" key="5">
    <source>
        <dbReference type="ARBA" id="ARBA00022617"/>
    </source>
</evidence>
<keyword evidence="8" id="KW-0249">Electron transport</keyword>
<evidence type="ECO:0000256" key="4">
    <source>
        <dbReference type="ARBA" id="ARBA00022475"/>
    </source>
</evidence>
<keyword evidence="11 13" id="KW-0472">Membrane</keyword>
<reference evidence="16" key="1">
    <citation type="journal article" date="2019" name="Int. J. Syst. Evol. Microbiol.">
        <title>The Global Catalogue of Microorganisms (GCM) 10K type strain sequencing project: providing services to taxonomists for standard genome sequencing and annotation.</title>
        <authorList>
            <consortium name="The Broad Institute Genomics Platform"/>
            <consortium name="The Broad Institute Genome Sequencing Center for Infectious Disease"/>
            <person name="Wu L."/>
            <person name="Ma J."/>
        </authorList>
    </citation>
    <scope>NUCLEOTIDE SEQUENCE [LARGE SCALE GENOMIC DNA]</scope>
    <source>
        <strain evidence="16">KCTC 42447</strain>
    </source>
</reference>
<keyword evidence="4" id="KW-1003">Cell membrane</keyword>
<comment type="cofactor">
    <cofactor evidence="1">
        <name>heme b</name>
        <dbReference type="ChEBI" id="CHEBI:60344"/>
    </cofactor>
</comment>
<keyword evidence="3" id="KW-0813">Transport</keyword>
<evidence type="ECO:0000256" key="1">
    <source>
        <dbReference type="ARBA" id="ARBA00001970"/>
    </source>
</evidence>
<sequence>MQWCNSEGRYGLTSIILHWSIAVAFLGLFALGYWMVGLNYYSDWYQTAPHWHKSVGMLLFALMLLRLLWRLLSTGPAPLPAPPGIRLLTRAVHGGLYLGLFALMISGYLISTANGRPVSVFGWFEVPALVSGLPGQADLAGSIHEILAWALLLLVGLHALAALKHHFIDRDPTLVRMLGRDTLR</sequence>
<evidence type="ECO:0000256" key="11">
    <source>
        <dbReference type="ARBA" id="ARBA00023136"/>
    </source>
</evidence>
<dbReference type="PANTHER" id="PTHR30529:SF1">
    <property type="entry name" value="CYTOCHROME B561 HOMOLOG 2"/>
    <property type="match status" value="1"/>
</dbReference>
<organism evidence="15 16">
    <name type="scientific">Stutzerimonas tarimensis</name>
    <dbReference type="NCBI Taxonomy" id="1507735"/>
    <lineage>
        <taxon>Bacteria</taxon>
        <taxon>Pseudomonadati</taxon>
        <taxon>Pseudomonadota</taxon>
        <taxon>Gammaproteobacteria</taxon>
        <taxon>Pseudomonadales</taxon>
        <taxon>Pseudomonadaceae</taxon>
        <taxon>Stutzerimonas</taxon>
    </lineage>
</organism>
<comment type="subcellular location">
    <subcellularLocation>
        <location evidence="2">Cell membrane</location>
        <topology evidence="2">Multi-pass membrane protein</topology>
    </subcellularLocation>
</comment>
<comment type="caution">
    <text evidence="15">The sequence shown here is derived from an EMBL/GenBank/DDBJ whole genome shotgun (WGS) entry which is preliminary data.</text>
</comment>
<dbReference type="SUPFAM" id="SSF81342">
    <property type="entry name" value="Transmembrane di-heme cytochromes"/>
    <property type="match status" value="1"/>
</dbReference>
<keyword evidence="7" id="KW-0479">Metal-binding</keyword>
<evidence type="ECO:0000313" key="16">
    <source>
        <dbReference type="Proteomes" id="UP001595630"/>
    </source>
</evidence>
<evidence type="ECO:0000259" key="14">
    <source>
        <dbReference type="Pfam" id="PF01292"/>
    </source>
</evidence>
<gene>
    <name evidence="15" type="ORF">ACFOMF_11080</name>
</gene>
<protein>
    <submittedName>
        <fullName evidence="15">Cytochrome b</fullName>
    </submittedName>
</protein>
<dbReference type="Proteomes" id="UP001595630">
    <property type="component" value="Unassembled WGS sequence"/>
</dbReference>
<feature type="transmembrane region" description="Helical" evidence="13">
    <location>
        <begin position="12"/>
        <end position="35"/>
    </location>
</feature>
<keyword evidence="16" id="KW-1185">Reference proteome</keyword>
<evidence type="ECO:0000256" key="7">
    <source>
        <dbReference type="ARBA" id="ARBA00022723"/>
    </source>
</evidence>
<feature type="transmembrane region" description="Helical" evidence="13">
    <location>
        <begin position="92"/>
        <end position="110"/>
    </location>
</feature>
<keyword evidence="6 13" id="KW-0812">Transmembrane</keyword>
<evidence type="ECO:0000256" key="2">
    <source>
        <dbReference type="ARBA" id="ARBA00004651"/>
    </source>
</evidence>
<dbReference type="InterPro" id="IPR011577">
    <property type="entry name" value="Cyt_b561_bac/Ni-Hgenase"/>
</dbReference>
<keyword evidence="5" id="KW-0349">Heme</keyword>
<dbReference type="InterPro" id="IPR016174">
    <property type="entry name" value="Di-haem_cyt_TM"/>
</dbReference>
<keyword evidence="10" id="KW-0408">Iron</keyword>
<dbReference type="RefSeq" id="WP_386364743.1">
    <property type="nucleotide sequence ID" value="NZ_JBHRXZ010000022.1"/>
</dbReference>
<evidence type="ECO:0000256" key="6">
    <source>
        <dbReference type="ARBA" id="ARBA00022692"/>
    </source>
</evidence>